<feature type="signal peptide" evidence="1">
    <location>
        <begin position="1"/>
        <end position="21"/>
    </location>
</feature>
<gene>
    <name evidence="2" type="ORF">CTM72_11385</name>
</gene>
<dbReference type="AlphaFoldDB" id="A0A2D3NXX6"/>
<reference evidence="2 3" key="1">
    <citation type="submission" date="2017-11" db="EMBL/GenBank/DDBJ databases">
        <title>Genome sequencing of Fusobacterium periodonticum KCOM 1261.</title>
        <authorList>
            <person name="Kook J.-K."/>
            <person name="Park S.-N."/>
            <person name="Lim Y.K."/>
        </authorList>
    </citation>
    <scope>NUCLEOTIDE SEQUENCE [LARGE SCALE GENOMIC DNA]</scope>
    <source>
        <strain evidence="2 3">KCOM 1261</strain>
    </source>
</reference>
<evidence type="ECO:0000313" key="2">
    <source>
        <dbReference type="EMBL" id="ATV60253.1"/>
    </source>
</evidence>
<protein>
    <submittedName>
        <fullName evidence="2">Uncharacterized protein</fullName>
    </submittedName>
</protein>
<accession>A0A2D3NXX6</accession>
<feature type="chain" id="PRO_5013622395" evidence="1">
    <location>
        <begin position="22"/>
        <end position="249"/>
    </location>
</feature>
<organism evidence="2 3">
    <name type="scientific">Fusobacterium pseudoperiodonticum</name>
    <dbReference type="NCBI Taxonomy" id="2663009"/>
    <lineage>
        <taxon>Bacteria</taxon>
        <taxon>Fusobacteriati</taxon>
        <taxon>Fusobacteriota</taxon>
        <taxon>Fusobacteriia</taxon>
        <taxon>Fusobacteriales</taxon>
        <taxon>Fusobacteriaceae</taxon>
        <taxon>Fusobacterium</taxon>
    </lineage>
</organism>
<evidence type="ECO:0000256" key="1">
    <source>
        <dbReference type="SAM" id="SignalP"/>
    </source>
</evidence>
<sequence length="249" mass="28922">MKRKLFFILSLFLIFSLYTFAENFPQKAKSINDFVPKGWKILKDENGSNFITKGDLNKDKLEDVAIIIEKNDKKNIKKNESLGPDELNLNPRILLVLFKEKDGTYTLAAKNDKGFIQSEGNEETPTLMDTLSNISIKKNVLKITFNYFMSAGSWATSTEVYIFRFQNNVFELIGYESNSYMRNTGEEEKVSINFSTNKVKSTTGGNMFEENENKPKDEWRNVKFKKKYILDEMTESTMNEILDTIYYIE</sequence>
<dbReference type="Proteomes" id="UP000230056">
    <property type="component" value="Chromosome"/>
</dbReference>
<dbReference type="RefSeq" id="WP_100025476.1">
    <property type="nucleotide sequence ID" value="NZ_CP024699.1"/>
</dbReference>
<keyword evidence="1" id="KW-0732">Signal</keyword>
<name>A0A2D3NXX6_9FUSO</name>
<dbReference type="EMBL" id="CP024699">
    <property type="protein sequence ID" value="ATV60253.1"/>
    <property type="molecule type" value="Genomic_DNA"/>
</dbReference>
<proteinExistence type="predicted"/>
<evidence type="ECO:0000313" key="3">
    <source>
        <dbReference type="Proteomes" id="UP000230056"/>
    </source>
</evidence>